<gene>
    <name evidence="3" type="ORF">LITE_LOCUS22618</name>
</gene>
<comment type="caution">
    <text evidence="3">The sequence shown here is derived from an EMBL/GenBank/DDBJ whole genome shotgun (WGS) entry which is preliminary data.</text>
</comment>
<protein>
    <submittedName>
        <fullName evidence="3">Uncharacterized protein</fullName>
    </submittedName>
</protein>
<keyword evidence="4" id="KW-1185">Reference proteome</keyword>
<dbReference type="PANTHER" id="PTHR36765:SF1">
    <property type="entry name" value="EXPRESSED PROTEIN"/>
    <property type="match status" value="1"/>
</dbReference>
<dbReference type="Proteomes" id="UP001154282">
    <property type="component" value="Unassembled WGS sequence"/>
</dbReference>
<dbReference type="AlphaFoldDB" id="A0AAV0L7K8"/>
<organism evidence="3 4">
    <name type="scientific">Linum tenue</name>
    <dbReference type="NCBI Taxonomy" id="586396"/>
    <lineage>
        <taxon>Eukaryota</taxon>
        <taxon>Viridiplantae</taxon>
        <taxon>Streptophyta</taxon>
        <taxon>Embryophyta</taxon>
        <taxon>Tracheophyta</taxon>
        <taxon>Spermatophyta</taxon>
        <taxon>Magnoliopsida</taxon>
        <taxon>eudicotyledons</taxon>
        <taxon>Gunneridae</taxon>
        <taxon>Pentapetalae</taxon>
        <taxon>rosids</taxon>
        <taxon>fabids</taxon>
        <taxon>Malpighiales</taxon>
        <taxon>Linaceae</taxon>
        <taxon>Linum</taxon>
    </lineage>
</organism>
<proteinExistence type="predicted"/>
<feature type="region of interest" description="Disordered" evidence="2">
    <location>
        <begin position="32"/>
        <end position="68"/>
    </location>
</feature>
<reference evidence="3" key="1">
    <citation type="submission" date="2022-08" db="EMBL/GenBank/DDBJ databases">
        <authorList>
            <person name="Gutierrez-Valencia J."/>
        </authorList>
    </citation>
    <scope>NUCLEOTIDE SEQUENCE</scope>
</reference>
<feature type="compositionally biased region" description="Polar residues" evidence="2">
    <location>
        <begin position="32"/>
        <end position="42"/>
    </location>
</feature>
<dbReference type="PANTHER" id="PTHR36765">
    <property type="entry name" value="EXPRESSED PROTEIN"/>
    <property type="match status" value="1"/>
</dbReference>
<evidence type="ECO:0000313" key="3">
    <source>
        <dbReference type="EMBL" id="CAI0430475.1"/>
    </source>
</evidence>
<evidence type="ECO:0000313" key="4">
    <source>
        <dbReference type="Proteomes" id="UP001154282"/>
    </source>
</evidence>
<keyword evidence="1" id="KW-0175">Coiled coil</keyword>
<sequence>MGGSARSDDSSDEEDATWKAAIQSIASTTTYGSQVSSASSFGNGVAKSHAPRNGDDEDAEKPRDPQKLKHYQIKAQKLLEQLLEKSLDIVEDGGEVPDVKHVPNEGGVRLFKNSPVGILLDSKDDIQRPTKKPRLVPQLAIEENSKKFRREVKSITVDGAEIIAAAKDAAERSLARLIAKEAAAKEKAKKEEERVAELKKTRGEKWLPSIAKEMQMNGSSRR</sequence>
<evidence type="ECO:0000256" key="2">
    <source>
        <dbReference type="SAM" id="MobiDB-lite"/>
    </source>
</evidence>
<feature type="coiled-coil region" evidence="1">
    <location>
        <begin position="167"/>
        <end position="201"/>
    </location>
</feature>
<accession>A0AAV0L7K8</accession>
<dbReference type="EMBL" id="CAMGYJ010000006">
    <property type="protein sequence ID" value="CAI0430475.1"/>
    <property type="molecule type" value="Genomic_DNA"/>
</dbReference>
<evidence type="ECO:0000256" key="1">
    <source>
        <dbReference type="SAM" id="Coils"/>
    </source>
</evidence>
<name>A0AAV0L7K8_9ROSI</name>